<dbReference type="Pfam" id="PF08544">
    <property type="entry name" value="GHMP_kinases_C"/>
    <property type="match status" value="1"/>
</dbReference>
<evidence type="ECO:0000256" key="7">
    <source>
        <dbReference type="ARBA" id="ARBA00022842"/>
    </source>
</evidence>
<organism evidence="13 14">
    <name type="scientific">Brachybacterium endophyticum</name>
    <dbReference type="NCBI Taxonomy" id="2182385"/>
    <lineage>
        <taxon>Bacteria</taxon>
        <taxon>Bacillati</taxon>
        <taxon>Actinomycetota</taxon>
        <taxon>Actinomycetes</taxon>
        <taxon>Micrococcales</taxon>
        <taxon>Dermabacteraceae</taxon>
        <taxon>Brachybacterium</taxon>
    </lineage>
</organism>
<evidence type="ECO:0000256" key="9">
    <source>
        <dbReference type="ARBA" id="ARBA00029438"/>
    </source>
</evidence>
<dbReference type="InterPro" id="IPR014721">
    <property type="entry name" value="Ribsml_uS5_D2-typ_fold_subgr"/>
</dbReference>
<dbReference type="EMBL" id="QFKX01000006">
    <property type="protein sequence ID" value="PWH05280.1"/>
    <property type="molecule type" value="Genomic_DNA"/>
</dbReference>
<dbReference type="InterPro" id="IPR006205">
    <property type="entry name" value="Mev_gal_kin"/>
</dbReference>
<evidence type="ECO:0000256" key="2">
    <source>
        <dbReference type="ARBA" id="ARBA00022516"/>
    </source>
</evidence>
<keyword evidence="8" id="KW-0443">Lipid metabolism</keyword>
<dbReference type="Pfam" id="PF00288">
    <property type="entry name" value="GHMP_kinases_N"/>
    <property type="match status" value="1"/>
</dbReference>
<dbReference type="PANTHER" id="PTHR43290">
    <property type="entry name" value="MEVALONATE KINASE"/>
    <property type="match status" value="1"/>
</dbReference>
<evidence type="ECO:0000256" key="4">
    <source>
        <dbReference type="ARBA" id="ARBA00022741"/>
    </source>
</evidence>
<dbReference type="InterPro" id="IPR020568">
    <property type="entry name" value="Ribosomal_Su5_D2-typ_SF"/>
</dbReference>
<dbReference type="PRINTS" id="PR00959">
    <property type="entry name" value="MEVGALKINASE"/>
</dbReference>
<evidence type="ECO:0000313" key="13">
    <source>
        <dbReference type="EMBL" id="PWH05280.1"/>
    </source>
</evidence>
<reference evidence="13 14" key="1">
    <citation type="submission" date="2018-05" db="EMBL/GenBank/DDBJ databases">
        <title>Brachybacterium sp. M1HQ-2T, whole genome shotgun sequence.</title>
        <authorList>
            <person name="Tuo L."/>
        </authorList>
    </citation>
    <scope>NUCLEOTIDE SEQUENCE [LARGE SCALE GENOMIC DNA]</scope>
    <source>
        <strain evidence="13 14">M1HQ-2</strain>
    </source>
</reference>
<dbReference type="SUPFAM" id="SSF54211">
    <property type="entry name" value="Ribosomal protein S5 domain 2-like"/>
    <property type="match status" value="1"/>
</dbReference>
<keyword evidence="1" id="KW-0963">Cytoplasm</keyword>
<dbReference type="NCBIfam" id="TIGR00549">
    <property type="entry name" value="mevalon_kin"/>
    <property type="match status" value="1"/>
</dbReference>
<dbReference type="GO" id="GO:0005524">
    <property type="term" value="F:ATP binding"/>
    <property type="evidence" value="ECO:0007669"/>
    <property type="project" value="UniProtKB-KW"/>
</dbReference>
<evidence type="ECO:0000256" key="8">
    <source>
        <dbReference type="ARBA" id="ARBA00023098"/>
    </source>
</evidence>
<dbReference type="GO" id="GO:0005829">
    <property type="term" value="C:cytosol"/>
    <property type="evidence" value="ECO:0007669"/>
    <property type="project" value="TreeGrafter"/>
</dbReference>
<dbReference type="Gene3D" id="3.30.70.890">
    <property type="entry name" value="GHMP kinase, C-terminal domain"/>
    <property type="match status" value="1"/>
</dbReference>
<dbReference type="GO" id="GO:0004496">
    <property type="term" value="F:mevalonate kinase activity"/>
    <property type="evidence" value="ECO:0007669"/>
    <property type="project" value="InterPro"/>
</dbReference>
<evidence type="ECO:0000259" key="12">
    <source>
        <dbReference type="Pfam" id="PF08544"/>
    </source>
</evidence>
<evidence type="ECO:0000256" key="5">
    <source>
        <dbReference type="ARBA" id="ARBA00022777"/>
    </source>
</evidence>
<keyword evidence="6" id="KW-0067">ATP-binding</keyword>
<evidence type="ECO:0000259" key="11">
    <source>
        <dbReference type="Pfam" id="PF00288"/>
    </source>
</evidence>
<dbReference type="InterPro" id="IPR006204">
    <property type="entry name" value="GHMP_kinase_N_dom"/>
</dbReference>
<keyword evidence="14" id="KW-1185">Reference proteome</keyword>
<dbReference type="Gene3D" id="3.30.230.10">
    <property type="match status" value="1"/>
</dbReference>
<dbReference type="InterPro" id="IPR013750">
    <property type="entry name" value="GHMP_kinase_C_dom"/>
</dbReference>
<keyword evidence="2" id="KW-0444">Lipid biosynthesis</keyword>
<feature type="domain" description="GHMP kinase N-terminal" evidence="11">
    <location>
        <begin position="98"/>
        <end position="172"/>
    </location>
</feature>
<feature type="region of interest" description="Disordered" evidence="10">
    <location>
        <begin position="1"/>
        <end position="33"/>
    </location>
</feature>
<dbReference type="SUPFAM" id="SSF55060">
    <property type="entry name" value="GHMP Kinase, C-terminal domain"/>
    <property type="match status" value="1"/>
</dbReference>
<sequence length="335" mass="34376">MMQSRQSAEDQGETSMQQVRSTAPGDRTGHGHAHAKSILLGEHAVVYGTPAIAVPLHALDLTVTVHSRADEQIRIRSELYDGSAEEAPQRLHPLVTAVHTALALTSGSPMGLDLEVVSRIPYERGLGSSAAVAAAIARAIADLTGTDLDGEAVHDVVMAAETIAHGRSSGLDGRAVASDAPILFQGGVTTAVPVGGRFVFVLADSGHAGSTAEAVGAVRELRATFPTRVDGLIGRLGAIVEESRSLFASGDRVALGALMDEAQALLVELEVSDATLDRLVEAARAAGALGAKLTGGGRGGCILALAPDVESAADLQHSLRAAGATRTWQTTVETA</sequence>
<proteinExistence type="predicted"/>
<gene>
    <name evidence="13" type="primary">mvk</name>
    <name evidence="13" type="ORF">DEO23_14530</name>
</gene>
<evidence type="ECO:0000256" key="10">
    <source>
        <dbReference type="SAM" id="MobiDB-lite"/>
    </source>
</evidence>
<dbReference type="PANTHER" id="PTHR43290:SF2">
    <property type="entry name" value="MEVALONATE KINASE"/>
    <property type="match status" value="1"/>
</dbReference>
<evidence type="ECO:0000256" key="6">
    <source>
        <dbReference type="ARBA" id="ARBA00022840"/>
    </source>
</evidence>
<evidence type="ECO:0000256" key="3">
    <source>
        <dbReference type="ARBA" id="ARBA00022679"/>
    </source>
</evidence>
<feature type="domain" description="GHMP kinase C-terminal" evidence="12">
    <location>
        <begin position="245"/>
        <end position="323"/>
    </location>
</feature>
<dbReference type="InterPro" id="IPR036554">
    <property type="entry name" value="GHMP_kinase_C_sf"/>
</dbReference>
<dbReference type="Proteomes" id="UP000245590">
    <property type="component" value="Unassembled WGS sequence"/>
</dbReference>
<dbReference type="UniPathway" id="UPA00057">
    <property type="reaction ID" value="UER00098"/>
</dbReference>
<accession>A0A2U2RHF2</accession>
<name>A0A2U2RHF2_9MICO</name>
<keyword evidence="7" id="KW-0460">Magnesium</keyword>
<dbReference type="AlphaFoldDB" id="A0A2U2RHF2"/>
<comment type="caution">
    <text evidence="13">The sequence shown here is derived from an EMBL/GenBank/DDBJ whole genome shotgun (WGS) entry which is preliminary data.</text>
</comment>
<protein>
    <submittedName>
        <fullName evidence="13">Mevalonate kinase</fullName>
    </submittedName>
</protein>
<evidence type="ECO:0000256" key="1">
    <source>
        <dbReference type="ARBA" id="ARBA00022490"/>
    </source>
</evidence>
<evidence type="ECO:0000313" key="14">
    <source>
        <dbReference type="Proteomes" id="UP000245590"/>
    </source>
</evidence>
<comment type="pathway">
    <text evidence="9">Isoprenoid biosynthesis; isopentenyl diphosphate biosynthesis via mevalonate pathway; isopentenyl diphosphate from (R)-mevalonate: step 1/3.</text>
</comment>
<dbReference type="GO" id="GO:0019287">
    <property type="term" value="P:isopentenyl diphosphate biosynthetic process, mevalonate pathway"/>
    <property type="evidence" value="ECO:0007669"/>
    <property type="project" value="UniProtKB-UniPathway"/>
</dbReference>
<keyword evidence="3" id="KW-0808">Transferase</keyword>
<keyword evidence="4" id="KW-0547">Nucleotide-binding</keyword>
<keyword evidence="5 13" id="KW-0418">Kinase</keyword>